<evidence type="ECO:0008006" key="4">
    <source>
        <dbReference type="Google" id="ProtNLM"/>
    </source>
</evidence>
<comment type="caution">
    <text evidence="2">The sequence shown here is derived from an EMBL/GenBank/DDBJ whole genome shotgun (WGS) entry which is preliminary data.</text>
</comment>
<dbReference type="PATRIC" id="fig|544718.43.peg.1204"/>
<dbReference type="Proteomes" id="UP000093281">
    <property type="component" value="Unassembled WGS sequence"/>
</dbReference>
<name>A0A1C0B736_9BACT</name>
<accession>A0A1C0B736</accession>
<dbReference type="STRING" id="544718.AAX25_01233"/>
<dbReference type="RefSeq" id="WP_066184372.1">
    <property type="nucleotide sequence ID" value="NZ_LCUJ01000003.1"/>
</dbReference>
<organism evidence="2 3">
    <name type="scientific">Aliarcobacter thereius</name>
    <dbReference type="NCBI Taxonomy" id="544718"/>
    <lineage>
        <taxon>Bacteria</taxon>
        <taxon>Pseudomonadati</taxon>
        <taxon>Campylobacterota</taxon>
        <taxon>Epsilonproteobacteria</taxon>
        <taxon>Campylobacterales</taxon>
        <taxon>Arcobacteraceae</taxon>
        <taxon>Aliarcobacter</taxon>
    </lineage>
</organism>
<evidence type="ECO:0000256" key="1">
    <source>
        <dbReference type="SAM" id="Coils"/>
    </source>
</evidence>
<evidence type="ECO:0000313" key="3">
    <source>
        <dbReference type="Proteomes" id="UP000093281"/>
    </source>
</evidence>
<dbReference type="EMBL" id="LCUJ01000003">
    <property type="protein sequence ID" value="OCL99415.1"/>
    <property type="molecule type" value="Genomic_DNA"/>
</dbReference>
<dbReference type="Gene3D" id="1.20.1330.10">
    <property type="entry name" value="f41 fragment of flagellin, N-terminal domain"/>
    <property type="match status" value="1"/>
</dbReference>
<evidence type="ECO:0000313" key="2">
    <source>
        <dbReference type="EMBL" id="OCL99415.1"/>
    </source>
</evidence>
<gene>
    <name evidence="2" type="ORF">AAX29_01229</name>
</gene>
<keyword evidence="1" id="KW-0175">Coiled coil</keyword>
<proteinExistence type="predicted"/>
<feature type="coiled-coil region" evidence="1">
    <location>
        <begin position="75"/>
        <end position="119"/>
    </location>
</feature>
<dbReference type="OrthoDB" id="5365400at2"/>
<dbReference type="AlphaFoldDB" id="A0A1C0B736"/>
<protein>
    <recommendedName>
        <fullName evidence="4">Flagellin</fullName>
    </recommendedName>
</protein>
<reference evidence="3" key="1">
    <citation type="submission" date="2015-05" db="EMBL/GenBank/DDBJ databases">
        <authorList>
            <person name="Rovetto F."/>
            <person name="Cocolin L."/>
            <person name="Illeghems K."/>
            <person name="Van Nieuwerburgh F."/>
            <person name="Houf K."/>
        </authorList>
    </citation>
    <scope>NUCLEOTIDE SEQUENCE [LARGE SCALE GENOMIC DNA]</scope>
    <source>
        <strain evidence="3">DU22</strain>
    </source>
</reference>
<sequence length="263" mass="29632">MDINAINSTNSIQNLNNLNNNQNQALQKSQLKYQVEDFQSTESTALTVSKSSIIRSEFSQDLQSTNETIAKTKISENAINKLQEYINNIDNKLQNSNNMQNKNDLKQEINQELRDFNQLAFDTKYKGENLIANRLNDDQDSIKLSANGKLYSLDKANIANFTNNIFDAVNSGDLNNPEHLQKAIKTVENTSNQMNEISQNLSDFTKLLLNDAKTKIAEQNYNNYIDFGKESSDFSKANINLNAGYLAASQANVVQEQSVRLLS</sequence>